<dbReference type="AlphaFoldDB" id="A0A7J9KSQ4"/>
<proteinExistence type="predicted"/>
<accession>A0A7J9KSQ4</accession>
<gene>
    <name evidence="2" type="ORF">Goshw_015989</name>
</gene>
<dbReference type="Proteomes" id="UP000593576">
    <property type="component" value="Unassembled WGS sequence"/>
</dbReference>
<comment type="caution">
    <text evidence="2">The sequence shown here is derived from an EMBL/GenBank/DDBJ whole genome shotgun (WGS) entry which is preliminary data.</text>
</comment>
<name>A0A7J9KSQ4_GOSSC</name>
<keyword evidence="3" id="KW-1185">Reference proteome</keyword>
<sequence length="22" mass="2271">MCGLPPAKEDSPSDSETGSIIH</sequence>
<protein>
    <submittedName>
        <fullName evidence="2">Uncharacterized protein</fullName>
    </submittedName>
</protein>
<reference evidence="2 3" key="1">
    <citation type="journal article" date="2019" name="Genome Biol. Evol.">
        <title>Insights into the evolution of the New World diploid cottons (Gossypium, subgenus Houzingenia) based on genome sequencing.</title>
        <authorList>
            <person name="Grover C.E."/>
            <person name="Arick M.A. 2nd"/>
            <person name="Thrash A."/>
            <person name="Conover J.L."/>
            <person name="Sanders W.S."/>
            <person name="Peterson D.G."/>
            <person name="Frelichowski J.E."/>
            <person name="Scheffler J.A."/>
            <person name="Scheffler B.E."/>
            <person name="Wendel J.F."/>
        </authorList>
    </citation>
    <scope>NUCLEOTIDE SEQUENCE [LARGE SCALE GENOMIC DNA]</scope>
    <source>
        <strain evidence="2">1</strain>
        <tissue evidence="2">Leaf</tissue>
    </source>
</reference>
<feature type="region of interest" description="Disordered" evidence="1">
    <location>
        <begin position="1"/>
        <end position="22"/>
    </location>
</feature>
<evidence type="ECO:0000256" key="1">
    <source>
        <dbReference type="SAM" id="MobiDB-lite"/>
    </source>
</evidence>
<evidence type="ECO:0000313" key="2">
    <source>
        <dbReference type="EMBL" id="MBA0849431.1"/>
    </source>
</evidence>
<evidence type="ECO:0000313" key="3">
    <source>
        <dbReference type="Proteomes" id="UP000593576"/>
    </source>
</evidence>
<dbReference type="EMBL" id="JABFAF010000002">
    <property type="protein sequence ID" value="MBA0849431.1"/>
    <property type="molecule type" value="Genomic_DNA"/>
</dbReference>
<organism evidence="2 3">
    <name type="scientific">Gossypium schwendimanii</name>
    <name type="common">Cotton</name>
    <dbReference type="NCBI Taxonomy" id="34291"/>
    <lineage>
        <taxon>Eukaryota</taxon>
        <taxon>Viridiplantae</taxon>
        <taxon>Streptophyta</taxon>
        <taxon>Embryophyta</taxon>
        <taxon>Tracheophyta</taxon>
        <taxon>Spermatophyta</taxon>
        <taxon>Magnoliopsida</taxon>
        <taxon>eudicotyledons</taxon>
        <taxon>Gunneridae</taxon>
        <taxon>Pentapetalae</taxon>
        <taxon>rosids</taxon>
        <taxon>malvids</taxon>
        <taxon>Malvales</taxon>
        <taxon>Malvaceae</taxon>
        <taxon>Malvoideae</taxon>
        <taxon>Gossypium</taxon>
    </lineage>
</organism>